<comment type="caution">
    <text evidence="2">The sequence shown here is derived from an EMBL/GenBank/DDBJ whole genome shotgun (WGS) entry which is preliminary data.</text>
</comment>
<sequence length="92" mass="10597">MVPSVAPPRLVPAIATYFLIYHFLTFDFLTFPRQSPVALTVSRGLTPNQPANHATNRRYKWPPLRIEAHVRQKARRHKATRLTRAPEILTIV</sequence>
<name>A0ABP9VNN6_9BACT</name>
<keyword evidence="1" id="KW-0812">Transmembrane</keyword>
<organism evidence="2 3">
    <name type="scientific">Novipirellula caenicola</name>
    <dbReference type="NCBI Taxonomy" id="1536901"/>
    <lineage>
        <taxon>Bacteria</taxon>
        <taxon>Pseudomonadati</taxon>
        <taxon>Planctomycetota</taxon>
        <taxon>Planctomycetia</taxon>
        <taxon>Pirellulales</taxon>
        <taxon>Pirellulaceae</taxon>
        <taxon>Novipirellula</taxon>
    </lineage>
</organism>
<reference evidence="2 3" key="1">
    <citation type="submission" date="2024-02" db="EMBL/GenBank/DDBJ databases">
        <title>Rhodopirellula caenicola NBRC 110016.</title>
        <authorList>
            <person name="Ichikawa N."/>
            <person name="Katano-Makiyama Y."/>
            <person name="Hidaka K."/>
        </authorList>
    </citation>
    <scope>NUCLEOTIDE SEQUENCE [LARGE SCALE GENOMIC DNA]</scope>
    <source>
        <strain evidence="2 3">NBRC 110016</strain>
    </source>
</reference>
<keyword evidence="1" id="KW-1133">Transmembrane helix</keyword>
<evidence type="ECO:0000313" key="3">
    <source>
        <dbReference type="Proteomes" id="UP001416858"/>
    </source>
</evidence>
<protein>
    <recommendedName>
        <fullName evidence="4">Secreted protein</fullName>
    </recommendedName>
</protein>
<keyword evidence="1" id="KW-0472">Membrane</keyword>
<dbReference type="EMBL" id="BAABRO010000001">
    <property type="protein sequence ID" value="GAA5505342.1"/>
    <property type="molecule type" value="Genomic_DNA"/>
</dbReference>
<keyword evidence="3" id="KW-1185">Reference proteome</keyword>
<gene>
    <name evidence="2" type="ORF">Rcae01_00786</name>
</gene>
<accession>A0ABP9VNN6</accession>
<evidence type="ECO:0000313" key="2">
    <source>
        <dbReference type="EMBL" id="GAA5505342.1"/>
    </source>
</evidence>
<dbReference type="Proteomes" id="UP001416858">
    <property type="component" value="Unassembled WGS sequence"/>
</dbReference>
<feature type="transmembrane region" description="Helical" evidence="1">
    <location>
        <begin position="6"/>
        <end position="24"/>
    </location>
</feature>
<evidence type="ECO:0008006" key="4">
    <source>
        <dbReference type="Google" id="ProtNLM"/>
    </source>
</evidence>
<evidence type="ECO:0000256" key="1">
    <source>
        <dbReference type="SAM" id="Phobius"/>
    </source>
</evidence>
<proteinExistence type="predicted"/>